<dbReference type="HAMAP" id="MF_02126">
    <property type="entry name" value="RF_methyltr_PrmC"/>
    <property type="match status" value="1"/>
</dbReference>
<name>A0A2K9AP95_9GAMM</name>
<dbReference type="OrthoDB" id="9800643at2"/>
<comment type="function">
    <text evidence="5">Methylates the class 1 translation termination release factors RF1/PrfA and RF2/PrfB on the glutamine residue of the universally conserved GGQ motif.</text>
</comment>
<dbReference type="EC" id="2.1.1.297" evidence="5"/>
<keyword evidence="7" id="KW-1185">Reference proteome</keyword>
<dbReference type="InterPro" id="IPR019874">
    <property type="entry name" value="RF_methyltr_PrmC"/>
</dbReference>
<evidence type="ECO:0000256" key="2">
    <source>
        <dbReference type="ARBA" id="ARBA00022679"/>
    </source>
</evidence>
<evidence type="ECO:0000256" key="1">
    <source>
        <dbReference type="ARBA" id="ARBA00022603"/>
    </source>
</evidence>
<dbReference type="InterPro" id="IPR029063">
    <property type="entry name" value="SAM-dependent_MTases_sf"/>
</dbReference>
<gene>
    <name evidence="5 6" type="primary">prmC</name>
    <name evidence="6" type="ORF">CW740_02855</name>
</gene>
<feature type="binding site" evidence="5">
    <location>
        <position position="144"/>
    </location>
    <ligand>
        <name>S-adenosyl-L-methionine</name>
        <dbReference type="ChEBI" id="CHEBI:59789"/>
    </ligand>
</feature>
<keyword evidence="1 5" id="KW-0489">Methyltransferase</keyword>
<sequence>MDTKSVAQALAWARQQLESMDEAAIDADIILSHVMGQSRTWLKTWPEHILSKQQFSHYQESIERRKQGEPTAYIIGEKDFWSLTLKVTQDTLIPRPETELLVELALQRIPETSDYKVADLGTGSGAIALALAKERPQAIIWALDMSEGALTVAQANAEHNKIDNVSFGRGNWLDGWQHGQLDMIVSNPPYVAPNDPHLADLVYEPVTALVAEDNGLSDIYTITQQAIQYLKPNGFLLFEHGYDQGSAVREVLHKAGFTKVETVKDYAGQDRVTLGKR</sequence>
<evidence type="ECO:0000313" key="6">
    <source>
        <dbReference type="EMBL" id="AUD78233.1"/>
    </source>
</evidence>
<dbReference type="InterPro" id="IPR050320">
    <property type="entry name" value="N5-glutamine_MTase"/>
</dbReference>
<feature type="binding site" evidence="5">
    <location>
        <position position="187"/>
    </location>
    <ligand>
        <name>S-adenosyl-L-methionine</name>
        <dbReference type="ChEBI" id="CHEBI:59789"/>
    </ligand>
</feature>
<dbReference type="InterPro" id="IPR002052">
    <property type="entry name" value="DNA_methylase_N6_adenine_CS"/>
</dbReference>
<reference evidence="6 7" key="1">
    <citation type="submission" date="2017-12" db="EMBL/GenBank/DDBJ databases">
        <title>Kangiella profundi FT102 completed genome.</title>
        <authorList>
            <person name="Xu J."/>
            <person name="Wang J."/>
            <person name="Lu Y."/>
        </authorList>
    </citation>
    <scope>NUCLEOTIDE SEQUENCE [LARGE SCALE GENOMIC DNA]</scope>
    <source>
        <strain evidence="6 7">FT102</strain>
    </source>
</reference>
<dbReference type="Gene3D" id="1.10.8.10">
    <property type="entry name" value="DNA helicase RuvA subunit, C-terminal domain"/>
    <property type="match status" value="1"/>
</dbReference>
<dbReference type="GO" id="GO:0003676">
    <property type="term" value="F:nucleic acid binding"/>
    <property type="evidence" value="ECO:0007669"/>
    <property type="project" value="InterPro"/>
</dbReference>
<evidence type="ECO:0000256" key="5">
    <source>
        <dbReference type="HAMAP-Rule" id="MF_02126"/>
    </source>
</evidence>
<dbReference type="SUPFAM" id="SSF53335">
    <property type="entry name" value="S-adenosyl-L-methionine-dependent methyltransferases"/>
    <property type="match status" value="1"/>
</dbReference>
<feature type="binding site" evidence="5">
    <location>
        <begin position="121"/>
        <end position="125"/>
    </location>
    <ligand>
        <name>S-adenosyl-L-methionine</name>
        <dbReference type="ChEBI" id="CHEBI:59789"/>
    </ligand>
</feature>
<dbReference type="CDD" id="cd02440">
    <property type="entry name" value="AdoMet_MTases"/>
    <property type="match status" value="1"/>
</dbReference>
<feature type="binding site" evidence="5">
    <location>
        <position position="172"/>
    </location>
    <ligand>
        <name>S-adenosyl-L-methionine</name>
        <dbReference type="ChEBI" id="CHEBI:59789"/>
    </ligand>
</feature>
<dbReference type="GO" id="GO:0102559">
    <property type="term" value="F:peptide chain release factor N(5)-glutamine methyltransferase activity"/>
    <property type="evidence" value="ECO:0007669"/>
    <property type="project" value="UniProtKB-EC"/>
</dbReference>
<dbReference type="FunFam" id="3.40.50.150:FF:000053">
    <property type="entry name" value="Release factor glutamine methyltransferase"/>
    <property type="match status" value="1"/>
</dbReference>
<evidence type="ECO:0000313" key="7">
    <source>
        <dbReference type="Proteomes" id="UP000232693"/>
    </source>
</evidence>
<dbReference type="NCBIfam" id="TIGR00536">
    <property type="entry name" value="hemK_fam"/>
    <property type="match status" value="1"/>
</dbReference>
<dbReference type="RefSeq" id="WP_106646111.1">
    <property type="nucleotide sequence ID" value="NZ_BMGO01000002.1"/>
</dbReference>
<keyword evidence="2 5" id="KW-0808">Transferase</keyword>
<dbReference type="Proteomes" id="UP000232693">
    <property type="component" value="Chromosome"/>
</dbReference>
<evidence type="ECO:0000256" key="3">
    <source>
        <dbReference type="ARBA" id="ARBA00022691"/>
    </source>
</evidence>
<comment type="similarity">
    <text evidence="5">Belongs to the protein N5-glutamine methyltransferase family. PrmC subfamily.</text>
</comment>
<accession>A0A2K9AP95</accession>
<dbReference type="PROSITE" id="PS00092">
    <property type="entry name" value="N6_MTASE"/>
    <property type="match status" value="1"/>
</dbReference>
<dbReference type="Gene3D" id="3.40.50.150">
    <property type="entry name" value="Vaccinia Virus protein VP39"/>
    <property type="match status" value="1"/>
</dbReference>
<keyword evidence="3 5" id="KW-0949">S-adenosyl-L-methionine</keyword>
<dbReference type="KEGG" id="kpd:CW740_02855"/>
<comment type="catalytic activity">
    <reaction evidence="4 5">
        <text>L-glutaminyl-[peptide chain release factor] + S-adenosyl-L-methionine = N(5)-methyl-L-glutaminyl-[peptide chain release factor] + S-adenosyl-L-homocysteine + H(+)</text>
        <dbReference type="Rhea" id="RHEA:42896"/>
        <dbReference type="Rhea" id="RHEA-COMP:10271"/>
        <dbReference type="Rhea" id="RHEA-COMP:10272"/>
        <dbReference type="ChEBI" id="CHEBI:15378"/>
        <dbReference type="ChEBI" id="CHEBI:30011"/>
        <dbReference type="ChEBI" id="CHEBI:57856"/>
        <dbReference type="ChEBI" id="CHEBI:59789"/>
        <dbReference type="ChEBI" id="CHEBI:61891"/>
        <dbReference type="EC" id="2.1.1.297"/>
    </reaction>
</comment>
<dbReference type="InterPro" id="IPR004556">
    <property type="entry name" value="HemK-like"/>
</dbReference>
<feature type="binding site" evidence="5">
    <location>
        <begin position="187"/>
        <end position="190"/>
    </location>
    <ligand>
        <name>substrate</name>
    </ligand>
</feature>
<dbReference type="PANTHER" id="PTHR18895">
    <property type="entry name" value="HEMK METHYLTRANSFERASE"/>
    <property type="match status" value="1"/>
</dbReference>
<protein>
    <recommendedName>
        <fullName evidence="5">Release factor glutamine methyltransferase</fullName>
        <shortName evidence="5">RF MTase</shortName>
        <ecNumber evidence="5">2.1.1.297</ecNumber>
    </recommendedName>
    <alternativeName>
        <fullName evidence="5">N5-glutamine methyltransferase PrmC</fullName>
    </alternativeName>
    <alternativeName>
        <fullName evidence="5">Protein-(glutamine-N5) MTase PrmC</fullName>
    </alternativeName>
    <alternativeName>
        <fullName evidence="5">Protein-glutamine N-methyltransferase PrmC</fullName>
    </alternativeName>
</protein>
<dbReference type="EMBL" id="CP025120">
    <property type="protein sequence ID" value="AUD78233.1"/>
    <property type="molecule type" value="Genomic_DNA"/>
</dbReference>
<organism evidence="6 7">
    <name type="scientific">Kangiella profundi</name>
    <dbReference type="NCBI Taxonomy" id="1561924"/>
    <lineage>
        <taxon>Bacteria</taxon>
        <taxon>Pseudomonadati</taxon>
        <taxon>Pseudomonadota</taxon>
        <taxon>Gammaproteobacteria</taxon>
        <taxon>Kangiellales</taxon>
        <taxon>Kangiellaceae</taxon>
        <taxon>Kangiella</taxon>
    </lineage>
</organism>
<evidence type="ECO:0000256" key="4">
    <source>
        <dbReference type="ARBA" id="ARBA00048391"/>
    </source>
</evidence>
<dbReference type="PANTHER" id="PTHR18895:SF74">
    <property type="entry name" value="MTRF1L RELEASE FACTOR GLUTAMINE METHYLTRANSFERASE"/>
    <property type="match status" value="1"/>
</dbReference>
<dbReference type="AlphaFoldDB" id="A0A2K9AP95"/>
<dbReference type="InterPro" id="IPR040758">
    <property type="entry name" value="PrmC_N"/>
</dbReference>
<dbReference type="NCBIfam" id="TIGR03534">
    <property type="entry name" value="RF_mod_PrmC"/>
    <property type="match status" value="1"/>
</dbReference>
<dbReference type="GO" id="GO:0032259">
    <property type="term" value="P:methylation"/>
    <property type="evidence" value="ECO:0007669"/>
    <property type="project" value="UniProtKB-KW"/>
</dbReference>
<dbReference type="InterPro" id="IPR007848">
    <property type="entry name" value="Small_mtfrase_dom"/>
</dbReference>
<proteinExistence type="inferred from homology"/>
<dbReference type="Pfam" id="PF17827">
    <property type="entry name" value="PrmC_N"/>
    <property type="match status" value="1"/>
</dbReference>
<dbReference type="Pfam" id="PF05175">
    <property type="entry name" value="MTS"/>
    <property type="match status" value="1"/>
</dbReference>